<evidence type="ECO:0000313" key="6">
    <source>
        <dbReference type="Proteomes" id="UP001190700"/>
    </source>
</evidence>
<dbReference type="PANTHER" id="PTHR45644:SF56">
    <property type="entry name" value="AAA ATPASE, PUTATIVE (AFU_ORTHOLOGUE AFUA_2G12920)-RELATED"/>
    <property type="match status" value="1"/>
</dbReference>
<protein>
    <recommendedName>
        <fullName evidence="7">FHA domain-containing protein</fullName>
    </recommendedName>
</protein>
<feature type="region of interest" description="Disordered" evidence="4">
    <location>
        <begin position="1"/>
        <end position="86"/>
    </location>
</feature>
<accession>A0AAE0BHW7</accession>
<comment type="caution">
    <text evidence="5">The sequence shown here is derived from an EMBL/GenBank/DDBJ whole genome shotgun (WGS) entry which is preliminary data.</text>
</comment>
<dbReference type="PANTHER" id="PTHR45644">
    <property type="entry name" value="AAA ATPASE, PUTATIVE (AFU_ORTHOLOGUE AFUA_2G12920)-RELATED-RELATED"/>
    <property type="match status" value="1"/>
</dbReference>
<dbReference type="GO" id="GO:0005524">
    <property type="term" value="F:ATP binding"/>
    <property type="evidence" value="ECO:0007669"/>
    <property type="project" value="UniProtKB-KW"/>
</dbReference>
<evidence type="ECO:0000256" key="1">
    <source>
        <dbReference type="ARBA" id="ARBA00022741"/>
    </source>
</evidence>
<gene>
    <name evidence="5" type="ORF">CYMTET_52965</name>
</gene>
<dbReference type="GO" id="GO:0005741">
    <property type="term" value="C:mitochondrial outer membrane"/>
    <property type="evidence" value="ECO:0007669"/>
    <property type="project" value="TreeGrafter"/>
</dbReference>
<feature type="region of interest" description="Disordered" evidence="4">
    <location>
        <begin position="655"/>
        <end position="700"/>
    </location>
</feature>
<evidence type="ECO:0000256" key="2">
    <source>
        <dbReference type="ARBA" id="ARBA00022840"/>
    </source>
</evidence>
<dbReference type="InterPro" id="IPR051701">
    <property type="entry name" value="Mito_OM_Translocase_MSP1"/>
</dbReference>
<dbReference type="Proteomes" id="UP001190700">
    <property type="component" value="Unassembled WGS sequence"/>
</dbReference>
<evidence type="ECO:0000256" key="4">
    <source>
        <dbReference type="SAM" id="MobiDB-lite"/>
    </source>
</evidence>
<organism evidence="5 6">
    <name type="scientific">Cymbomonas tetramitiformis</name>
    <dbReference type="NCBI Taxonomy" id="36881"/>
    <lineage>
        <taxon>Eukaryota</taxon>
        <taxon>Viridiplantae</taxon>
        <taxon>Chlorophyta</taxon>
        <taxon>Pyramimonadophyceae</taxon>
        <taxon>Pyramimonadales</taxon>
        <taxon>Pyramimonadaceae</taxon>
        <taxon>Cymbomonas</taxon>
    </lineage>
</organism>
<dbReference type="Gene3D" id="2.60.200.20">
    <property type="match status" value="1"/>
</dbReference>
<feature type="compositionally biased region" description="Low complexity" evidence="4">
    <location>
        <begin position="570"/>
        <end position="580"/>
    </location>
</feature>
<keyword evidence="1" id="KW-0547">Nucleotide-binding</keyword>
<feature type="compositionally biased region" description="Basic and acidic residues" evidence="4">
    <location>
        <begin position="536"/>
        <end position="548"/>
    </location>
</feature>
<dbReference type="SUPFAM" id="SSF49879">
    <property type="entry name" value="SMAD/FHA domain"/>
    <property type="match status" value="1"/>
</dbReference>
<keyword evidence="6" id="KW-1185">Reference proteome</keyword>
<evidence type="ECO:0000256" key="3">
    <source>
        <dbReference type="SAM" id="Coils"/>
    </source>
</evidence>
<dbReference type="InterPro" id="IPR008984">
    <property type="entry name" value="SMAD_FHA_dom_sf"/>
</dbReference>
<evidence type="ECO:0008006" key="7">
    <source>
        <dbReference type="Google" id="ProtNLM"/>
    </source>
</evidence>
<keyword evidence="3" id="KW-0175">Coiled coil</keyword>
<keyword evidence="2" id="KW-0067">ATP-binding</keyword>
<feature type="non-terminal residue" evidence="5">
    <location>
        <position position="700"/>
    </location>
</feature>
<evidence type="ECO:0000313" key="5">
    <source>
        <dbReference type="EMBL" id="KAK3236923.1"/>
    </source>
</evidence>
<proteinExistence type="predicted"/>
<feature type="region of interest" description="Disordered" evidence="4">
    <location>
        <begin position="536"/>
        <end position="613"/>
    </location>
</feature>
<sequence length="700" mass="72623">MNGQDTDGAEPAARSGRHGSGKRAQPEGPKSSPSPKRPRPTASTEAAITVVETLPPASKPVAPDADATSTPANDEEKQSDAQTSARPHTAVLNKCFKTLVQLTKSNLSSNWGKLIFDSPKQSHIPLSGHRVTVGRGRNCNFVLSGCEGNICLWHVYGATVLENFSGSGTACVNGELLKKGHKVMLKSGDHLTFSASTQGGKSFSFYYKQCTAQTPDKCIALATLAEDAVAVAAEAKNLLMPSSEACSHPATRVAPPASETPAPSSSAVTTNPEEEELLQRKQAMKKELLAQVVDPKQDEGKQAGSLETFPYHLGAGTCGLLTNLAFLHLRQPEYAKYTTKLPAVSNRVLLVGPPASDLYQERLARALAHNSGARLLVLTSALLERQEAAFAAAQKAANKLKDKAKSALKAAAPGPPSPMEGGAGFGGRPIPKEGGGVSVSVFPTSTTSQEGVSEVVPEPLDAAMAQTGEPEAVQAPMGTFQAGEGVKQESAKDASADGVGNGGAVAMEYTATPDIDPAAPMEDPSGYEPSFVRAAAEKGRGGEAREDGQGAEGESGDVGTKPAAAGTDGGAEAMGEQEGGIVSAGAGEGEAMGPSNGPPPSRTYVRKSSGHDGRTRQLSLGIAYYRMALAGRKRVATGWGWPPAADVREGDTLMREQGQSGAHLQREPPEGKPQPLLARAHATTTTKKPPFLARAHATTT</sequence>
<dbReference type="AlphaFoldDB" id="A0AAE0BHW7"/>
<feature type="compositionally biased region" description="Low complexity" evidence="4">
    <location>
        <begin position="254"/>
        <end position="267"/>
    </location>
</feature>
<feature type="coiled-coil region" evidence="3">
    <location>
        <begin position="383"/>
        <end position="410"/>
    </location>
</feature>
<feature type="region of interest" description="Disordered" evidence="4">
    <location>
        <begin position="247"/>
        <end position="275"/>
    </location>
</feature>
<dbReference type="EMBL" id="LGRX02034766">
    <property type="protein sequence ID" value="KAK3236923.1"/>
    <property type="molecule type" value="Genomic_DNA"/>
</dbReference>
<name>A0AAE0BHW7_9CHLO</name>
<reference evidence="5 6" key="1">
    <citation type="journal article" date="2015" name="Genome Biol. Evol.">
        <title>Comparative Genomics of a Bacterivorous Green Alga Reveals Evolutionary Causalities and Consequences of Phago-Mixotrophic Mode of Nutrition.</title>
        <authorList>
            <person name="Burns J.A."/>
            <person name="Paasch A."/>
            <person name="Narechania A."/>
            <person name="Kim E."/>
        </authorList>
    </citation>
    <scope>NUCLEOTIDE SEQUENCE [LARGE SCALE GENOMIC DNA]</scope>
    <source>
        <strain evidence="5 6">PLY_AMNH</strain>
    </source>
</reference>